<keyword evidence="2" id="KW-1185">Reference proteome</keyword>
<comment type="caution">
    <text evidence="1">The sequence shown here is derived from an EMBL/GenBank/DDBJ whole genome shotgun (WGS) entry which is preliminary data.</text>
</comment>
<protein>
    <submittedName>
        <fullName evidence="1">Uncharacterized protein</fullName>
    </submittedName>
</protein>
<evidence type="ECO:0000313" key="2">
    <source>
        <dbReference type="Proteomes" id="UP000828390"/>
    </source>
</evidence>
<gene>
    <name evidence="1" type="ORF">DPMN_061897</name>
</gene>
<reference evidence="1" key="2">
    <citation type="submission" date="2020-11" db="EMBL/GenBank/DDBJ databases">
        <authorList>
            <person name="McCartney M.A."/>
            <person name="Auch B."/>
            <person name="Kono T."/>
            <person name="Mallez S."/>
            <person name="Becker A."/>
            <person name="Gohl D.M."/>
            <person name="Silverstein K.A.T."/>
            <person name="Koren S."/>
            <person name="Bechman K.B."/>
            <person name="Herman A."/>
            <person name="Abrahante J.E."/>
            <person name="Garbe J."/>
        </authorList>
    </citation>
    <scope>NUCLEOTIDE SEQUENCE</scope>
    <source>
        <strain evidence="1">Duluth1</strain>
        <tissue evidence="1">Whole animal</tissue>
    </source>
</reference>
<dbReference type="SUPFAM" id="SSF57845">
    <property type="entry name" value="B-box zinc-binding domain"/>
    <property type="match status" value="1"/>
</dbReference>
<reference evidence="1" key="1">
    <citation type="journal article" date="2019" name="bioRxiv">
        <title>The Genome of the Zebra Mussel, Dreissena polymorpha: A Resource for Invasive Species Research.</title>
        <authorList>
            <person name="McCartney M.A."/>
            <person name="Auch B."/>
            <person name="Kono T."/>
            <person name="Mallez S."/>
            <person name="Zhang Y."/>
            <person name="Obille A."/>
            <person name="Becker A."/>
            <person name="Abrahante J.E."/>
            <person name="Garbe J."/>
            <person name="Badalamenti J.P."/>
            <person name="Herman A."/>
            <person name="Mangelson H."/>
            <person name="Liachko I."/>
            <person name="Sullivan S."/>
            <person name="Sone E.D."/>
            <person name="Koren S."/>
            <person name="Silverstein K.A.T."/>
            <person name="Beckman K.B."/>
            <person name="Gohl D.M."/>
        </authorList>
    </citation>
    <scope>NUCLEOTIDE SEQUENCE</scope>
    <source>
        <strain evidence="1">Duluth1</strain>
        <tissue evidence="1">Whole animal</tissue>
    </source>
</reference>
<dbReference type="Proteomes" id="UP000828390">
    <property type="component" value="Unassembled WGS sequence"/>
</dbReference>
<proteinExistence type="predicted"/>
<dbReference type="AlphaFoldDB" id="A0A9D4C8Q6"/>
<organism evidence="1 2">
    <name type="scientific">Dreissena polymorpha</name>
    <name type="common">Zebra mussel</name>
    <name type="synonym">Mytilus polymorpha</name>
    <dbReference type="NCBI Taxonomy" id="45954"/>
    <lineage>
        <taxon>Eukaryota</taxon>
        <taxon>Metazoa</taxon>
        <taxon>Spiralia</taxon>
        <taxon>Lophotrochozoa</taxon>
        <taxon>Mollusca</taxon>
        <taxon>Bivalvia</taxon>
        <taxon>Autobranchia</taxon>
        <taxon>Heteroconchia</taxon>
        <taxon>Euheterodonta</taxon>
        <taxon>Imparidentia</taxon>
        <taxon>Neoheterodontei</taxon>
        <taxon>Myida</taxon>
        <taxon>Dreissenoidea</taxon>
        <taxon>Dreissenidae</taxon>
        <taxon>Dreissena</taxon>
    </lineage>
</organism>
<accession>A0A9D4C8Q6</accession>
<dbReference type="EMBL" id="JAIWYP010000013">
    <property type="protein sequence ID" value="KAH3719068.1"/>
    <property type="molecule type" value="Genomic_DNA"/>
</dbReference>
<name>A0A9D4C8Q6_DREPO</name>
<sequence>MKKLTQCPKHPYIDLDQYCPTHDVSICPFCLKSDHRLCENLTDIISLFQGGCPSENCSELIKVFFNRCNLLQTETMKIANDVHTNNFEVAQDIQLYILTLNDAIEQLERRLSEKHECLISPVNEAIKCAEQMVLSVEKKAIYYDSLFEITTKYGTLKHNIVLQFMTCSLLKALGEHD</sequence>
<evidence type="ECO:0000313" key="1">
    <source>
        <dbReference type="EMBL" id="KAH3719068.1"/>
    </source>
</evidence>